<feature type="domain" description="C2H2-type" evidence="9">
    <location>
        <begin position="63"/>
        <end position="86"/>
    </location>
</feature>
<evidence type="ECO:0000256" key="1">
    <source>
        <dbReference type="ARBA" id="ARBA00004123"/>
    </source>
</evidence>
<evidence type="ECO:0000256" key="7">
    <source>
        <dbReference type="PROSITE-ProRule" id="PRU00042"/>
    </source>
</evidence>
<dbReference type="PROSITE" id="PS00028">
    <property type="entry name" value="ZINC_FINGER_C2H2_1"/>
    <property type="match status" value="1"/>
</dbReference>
<name>G0UTH4_TRYCI</name>
<evidence type="ECO:0000256" key="3">
    <source>
        <dbReference type="ARBA" id="ARBA00022737"/>
    </source>
</evidence>
<organism evidence="10">
    <name type="scientific">Trypanosoma congolense (strain IL3000)</name>
    <dbReference type="NCBI Taxonomy" id="1068625"/>
    <lineage>
        <taxon>Eukaryota</taxon>
        <taxon>Discoba</taxon>
        <taxon>Euglenozoa</taxon>
        <taxon>Kinetoplastea</taxon>
        <taxon>Metakinetoplastina</taxon>
        <taxon>Trypanosomatida</taxon>
        <taxon>Trypanosomatidae</taxon>
        <taxon>Trypanosoma</taxon>
        <taxon>Nannomonas</taxon>
    </lineage>
</organism>
<dbReference type="InterPro" id="IPR013087">
    <property type="entry name" value="Znf_C2H2_type"/>
</dbReference>
<dbReference type="SUPFAM" id="SSF57667">
    <property type="entry name" value="beta-beta-alpha zinc fingers"/>
    <property type="match status" value="1"/>
</dbReference>
<dbReference type="PROSITE" id="PS50157">
    <property type="entry name" value="ZINC_FINGER_C2H2_2"/>
    <property type="match status" value="1"/>
</dbReference>
<evidence type="ECO:0000256" key="6">
    <source>
        <dbReference type="ARBA" id="ARBA00023242"/>
    </source>
</evidence>
<reference evidence="10" key="1">
    <citation type="journal article" date="2012" name="Proc. Natl. Acad. Sci. U.S.A.">
        <title>Antigenic diversity is generated by distinct evolutionary mechanisms in African trypanosome species.</title>
        <authorList>
            <person name="Jackson A.P."/>
            <person name="Berry A."/>
            <person name="Aslett M."/>
            <person name="Allison H.C."/>
            <person name="Burton P."/>
            <person name="Vavrova-Anderson J."/>
            <person name="Brown R."/>
            <person name="Browne H."/>
            <person name="Corton N."/>
            <person name="Hauser H."/>
            <person name="Gamble J."/>
            <person name="Gilderthorp R."/>
            <person name="Marcello L."/>
            <person name="McQuillan J."/>
            <person name="Otto T.D."/>
            <person name="Quail M.A."/>
            <person name="Sanders M.J."/>
            <person name="van Tonder A."/>
            <person name="Ginger M.L."/>
            <person name="Field M.C."/>
            <person name="Barry J.D."/>
            <person name="Hertz-Fowler C."/>
            <person name="Berriman M."/>
        </authorList>
    </citation>
    <scope>NUCLEOTIDE SEQUENCE</scope>
    <source>
        <strain evidence="10">IL3000</strain>
    </source>
</reference>
<dbReference type="VEuPathDB" id="TriTrypDB:TcIL3000_9_820"/>
<proteinExistence type="predicted"/>
<evidence type="ECO:0000256" key="2">
    <source>
        <dbReference type="ARBA" id="ARBA00022723"/>
    </source>
</evidence>
<sequence>MDTESGGDSDVEFVSPATSRKRRVRRLVMRCPYCSYTTERREGTNGGTHLKRHLLTHTKERPYKCHICPAGFTTSTNRKRHIAALHPEVAASTCSGAATIVSRKGAPAASNALGTFSASSGEFLDNVTCRFCNITLSCKGERTRHERHCPARPSPAKAITGSLPSSVSSSNGVSKSSDPGLSGSGPSDEFFLCPNCEQELADRVQLRRHLKRYCPFREEVFMRTSDEEDDAVETTVTGGHLRAATRRSRIIVSRRCAGLAENINTYRHRGLGAALSVSAAEVGLHTHSNNVKVICPYDNCVSAFASHERWLRHVARCHPHEFASFDEGSTMRLGLLTPR</sequence>
<dbReference type="Gene3D" id="3.30.160.60">
    <property type="entry name" value="Classic Zinc Finger"/>
    <property type="match status" value="1"/>
</dbReference>
<dbReference type="GO" id="GO:0005634">
    <property type="term" value="C:nucleus"/>
    <property type="evidence" value="ECO:0007669"/>
    <property type="project" value="UniProtKB-SubCell"/>
</dbReference>
<dbReference type="PANTHER" id="PTHR24394">
    <property type="entry name" value="ZINC FINGER PROTEIN"/>
    <property type="match status" value="1"/>
</dbReference>
<dbReference type="GO" id="GO:0008270">
    <property type="term" value="F:zinc ion binding"/>
    <property type="evidence" value="ECO:0007669"/>
    <property type="project" value="UniProtKB-KW"/>
</dbReference>
<evidence type="ECO:0000256" key="8">
    <source>
        <dbReference type="SAM" id="MobiDB-lite"/>
    </source>
</evidence>
<dbReference type="GO" id="GO:0000981">
    <property type="term" value="F:DNA-binding transcription factor activity, RNA polymerase II-specific"/>
    <property type="evidence" value="ECO:0007669"/>
    <property type="project" value="TreeGrafter"/>
</dbReference>
<feature type="compositionally biased region" description="Low complexity" evidence="8">
    <location>
        <begin position="162"/>
        <end position="182"/>
    </location>
</feature>
<accession>G0UTH4</accession>
<evidence type="ECO:0000313" key="10">
    <source>
        <dbReference type="EMBL" id="CCC92688.1"/>
    </source>
</evidence>
<comment type="subcellular location">
    <subcellularLocation>
        <location evidence="1">Nucleus</location>
    </subcellularLocation>
</comment>
<gene>
    <name evidence="10" type="ORF">TCIL3000_9_820</name>
</gene>
<keyword evidence="4 7" id="KW-0863">Zinc-finger</keyword>
<feature type="region of interest" description="Disordered" evidence="8">
    <location>
        <begin position="143"/>
        <end position="182"/>
    </location>
</feature>
<dbReference type="SMART" id="SM00355">
    <property type="entry name" value="ZnF_C2H2"/>
    <property type="match status" value="5"/>
</dbReference>
<keyword evidence="5" id="KW-0862">Zinc</keyword>
<keyword evidence="6" id="KW-0539">Nucleus</keyword>
<keyword evidence="2" id="KW-0479">Metal-binding</keyword>
<protein>
    <recommendedName>
        <fullName evidence="9">C2H2-type domain-containing protein</fullName>
    </recommendedName>
</protein>
<evidence type="ECO:0000256" key="5">
    <source>
        <dbReference type="ARBA" id="ARBA00022833"/>
    </source>
</evidence>
<keyword evidence="3" id="KW-0677">Repeat</keyword>
<dbReference type="PANTHER" id="PTHR24394:SF29">
    <property type="entry name" value="MYONEURIN"/>
    <property type="match status" value="1"/>
</dbReference>
<evidence type="ECO:0000256" key="4">
    <source>
        <dbReference type="ARBA" id="ARBA00022771"/>
    </source>
</evidence>
<dbReference type="InterPro" id="IPR036236">
    <property type="entry name" value="Znf_C2H2_sf"/>
</dbReference>
<evidence type="ECO:0000259" key="9">
    <source>
        <dbReference type="PROSITE" id="PS50157"/>
    </source>
</evidence>
<dbReference type="EMBL" id="HE575322">
    <property type="protein sequence ID" value="CCC92688.1"/>
    <property type="molecule type" value="Genomic_DNA"/>
</dbReference>
<dbReference type="AlphaFoldDB" id="G0UTH4"/>